<dbReference type="PROSITE" id="PS01159">
    <property type="entry name" value="WW_DOMAIN_1"/>
    <property type="match status" value="1"/>
</dbReference>
<dbReference type="InParanoid" id="A0A6J0PCT4"/>
<gene>
    <name evidence="8" type="primary">LOC105035061</name>
</gene>
<dbReference type="PROSITE" id="PS50020">
    <property type="entry name" value="WW_DOMAIN_2"/>
    <property type="match status" value="1"/>
</dbReference>
<dbReference type="PANTHER" id="PTHR24012">
    <property type="entry name" value="RNA BINDING PROTEIN"/>
    <property type="match status" value="1"/>
</dbReference>
<dbReference type="Pfam" id="PF00397">
    <property type="entry name" value="WW"/>
    <property type="match status" value="1"/>
</dbReference>
<feature type="compositionally biased region" description="Polar residues" evidence="4">
    <location>
        <begin position="535"/>
        <end position="572"/>
    </location>
</feature>
<evidence type="ECO:0000256" key="2">
    <source>
        <dbReference type="ARBA" id="ARBA00022884"/>
    </source>
</evidence>
<evidence type="ECO:0000313" key="8">
    <source>
        <dbReference type="RefSeq" id="XP_019702756.1"/>
    </source>
</evidence>
<feature type="compositionally biased region" description="Basic and acidic residues" evidence="4">
    <location>
        <begin position="1"/>
        <end position="11"/>
    </location>
</feature>
<name>A0A6J0PCT4_ELAGV</name>
<dbReference type="RefSeq" id="XP_019702756.1">
    <property type="nucleotide sequence ID" value="XM_019847197.2"/>
</dbReference>
<dbReference type="SMART" id="SM00456">
    <property type="entry name" value="WW"/>
    <property type="match status" value="1"/>
</dbReference>
<dbReference type="GO" id="GO:0003723">
    <property type="term" value="F:RNA binding"/>
    <property type="evidence" value="ECO:0007669"/>
    <property type="project" value="UniProtKB-UniRule"/>
</dbReference>
<feature type="region of interest" description="Disordered" evidence="4">
    <location>
        <begin position="1"/>
        <end position="104"/>
    </location>
</feature>
<feature type="domain" description="WW" evidence="5">
    <location>
        <begin position="573"/>
        <end position="606"/>
    </location>
</feature>
<dbReference type="CDD" id="cd00201">
    <property type="entry name" value="WW"/>
    <property type="match status" value="1"/>
</dbReference>
<evidence type="ECO:0000256" key="1">
    <source>
        <dbReference type="ARBA" id="ARBA00022737"/>
    </source>
</evidence>
<keyword evidence="1" id="KW-0677">Repeat</keyword>
<dbReference type="AlphaFoldDB" id="A0A6J0PCT4"/>
<dbReference type="InterPro" id="IPR000504">
    <property type="entry name" value="RRM_dom"/>
</dbReference>
<evidence type="ECO:0000256" key="4">
    <source>
        <dbReference type="SAM" id="MobiDB-lite"/>
    </source>
</evidence>
<dbReference type="InterPro" id="IPR002343">
    <property type="entry name" value="Hud_Sxl_RNA"/>
</dbReference>
<feature type="region of interest" description="Disordered" evidence="4">
    <location>
        <begin position="517"/>
        <end position="572"/>
    </location>
</feature>
<feature type="region of interest" description="Disordered" evidence="4">
    <location>
        <begin position="611"/>
        <end position="646"/>
    </location>
</feature>
<evidence type="ECO:0000259" key="5">
    <source>
        <dbReference type="PROSITE" id="PS50020"/>
    </source>
</evidence>
<dbReference type="Gene3D" id="3.30.70.330">
    <property type="match status" value="2"/>
</dbReference>
<sequence>MEKYRGDRDGGGEVGGRHPRMASRWSSAGPAEQRHRYPDHSRGGGEGFAGGRHHPYRGSQDFPPGGRGGFRGGPDGFGHQMPMAGPRRGGGFSGRGGGSPDNADRSKFAKLFIGSVPRTATEEEIRPVFEEHGDVIEVALIKDKRTGQQQDFQRHSGSRCRTLTYAGCCFVKYATSEEADRAIKALHNQYTLPGGSGPIQVRYADGERERLGAVEHKLFVGSLNKQATEMEIEEIFSPYGHVEDIYIMRDDRKQSRGCGFVKFSNREMAAAAINGLNGTFVMRGCNQPLIVRFADPKRPRPGESRGGPAFGGPGFGPQLQAPIGVRPVPTISEPIGGPPKFAEPMSGGVRPNTWHPASRESMEPSPQASGQGFGSNLAAKLGDLTTSSVSMPIQQLGKAQIPQTMGFPSISQDLPSQQLLNLGAQLPASQALFPQTATANGLQIPLNLQQPGMAAASSQQQMPASTISQQQLQQPVQQLPSQLTQALLQQQAQALQLSFQSSQQAISQLQQQLQMIQPSGASQQQNSQTTKQQSPWSAAVSQSAPSNPVSTPTAVTSSNVSTTPPPVATQSAVPMSCDWSEHTSPDGYKYYYNCVTRESRWEKPEELTRFEEQKKSQQQMKLAAQHLQPPSQAQSQSPIQSTQVSQTQQTQSQVQLRQQASVQVLQPLPYQASGLASQQNNQDFNYAQFQAANSINDSARVHQAMQAGQEVMWKNMGPGNQ</sequence>
<dbReference type="SUPFAM" id="SSF51045">
    <property type="entry name" value="WW domain"/>
    <property type="match status" value="1"/>
</dbReference>
<dbReference type="PROSITE" id="PS50102">
    <property type="entry name" value="RRM"/>
    <property type="match status" value="2"/>
</dbReference>
<dbReference type="InterPro" id="IPR012677">
    <property type="entry name" value="Nucleotide-bd_a/b_plait_sf"/>
</dbReference>
<feature type="domain" description="RRM" evidence="6">
    <location>
        <begin position="216"/>
        <end position="296"/>
    </location>
</feature>
<dbReference type="Pfam" id="PF00076">
    <property type="entry name" value="RRM_1"/>
    <property type="match status" value="2"/>
</dbReference>
<feature type="compositionally biased region" description="Low complexity" evidence="4">
    <location>
        <begin position="623"/>
        <end position="646"/>
    </location>
</feature>
<feature type="domain" description="RRM" evidence="6">
    <location>
        <begin position="109"/>
        <end position="206"/>
    </location>
</feature>
<feature type="compositionally biased region" description="Low complexity" evidence="4">
    <location>
        <begin position="522"/>
        <end position="534"/>
    </location>
</feature>
<accession>A0A6J0PCT4</accession>
<keyword evidence="7" id="KW-1185">Reference proteome</keyword>
<feature type="compositionally biased region" description="Gly residues" evidence="4">
    <location>
        <begin position="65"/>
        <end position="76"/>
    </location>
</feature>
<feature type="compositionally biased region" description="Basic and acidic residues" evidence="4">
    <location>
        <begin position="294"/>
        <end position="303"/>
    </location>
</feature>
<feature type="compositionally biased region" description="Gly residues" evidence="4">
    <location>
        <begin position="304"/>
        <end position="315"/>
    </location>
</feature>
<evidence type="ECO:0000313" key="7">
    <source>
        <dbReference type="Proteomes" id="UP000504607"/>
    </source>
</evidence>
<dbReference type="InterPro" id="IPR036020">
    <property type="entry name" value="WW_dom_sf"/>
</dbReference>
<feature type="compositionally biased region" description="Gly residues" evidence="4">
    <location>
        <begin position="87"/>
        <end position="99"/>
    </location>
</feature>
<dbReference type="InterPro" id="IPR035979">
    <property type="entry name" value="RBD_domain_sf"/>
</dbReference>
<proteinExistence type="predicted"/>
<evidence type="ECO:0000256" key="3">
    <source>
        <dbReference type="PROSITE-ProRule" id="PRU00176"/>
    </source>
</evidence>
<keyword evidence="2 3" id="KW-0694">RNA-binding</keyword>
<feature type="region of interest" description="Disordered" evidence="4">
    <location>
        <begin position="294"/>
        <end position="377"/>
    </location>
</feature>
<dbReference type="PRINTS" id="PR00961">
    <property type="entry name" value="HUDSXLRNA"/>
</dbReference>
<dbReference type="GeneID" id="105035061"/>
<dbReference type="InterPro" id="IPR001202">
    <property type="entry name" value="WW_dom"/>
</dbReference>
<organism evidence="7 8">
    <name type="scientific">Elaeis guineensis var. tenera</name>
    <name type="common">Oil palm</name>
    <dbReference type="NCBI Taxonomy" id="51953"/>
    <lineage>
        <taxon>Eukaryota</taxon>
        <taxon>Viridiplantae</taxon>
        <taxon>Streptophyta</taxon>
        <taxon>Embryophyta</taxon>
        <taxon>Tracheophyta</taxon>
        <taxon>Spermatophyta</taxon>
        <taxon>Magnoliopsida</taxon>
        <taxon>Liliopsida</taxon>
        <taxon>Arecaceae</taxon>
        <taxon>Arecoideae</taxon>
        <taxon>Cocoseae</taxon>
        <taxon>Elaeidinae</taxon>
        <taxon>Elaeis</taxon>
    </lineage>
</organism>
<evidence type="ECO:0000259" key="6">
    <source>
        <dbReference type="PROSITE" id="PS50102"/>
    </source>
</evidence>
<feature type="compositionally biased region" description="Basic and acidic residues" evidence="4">
    <location>
        <begin position="32"/>
        <end position="43"/>
    </location>
</feature>
<protein>
    <submittedName>
        <fullName evidence="8">Flowering time control protein FCA isoform X1</fullName>
    </submittedName>
</protein>
<reference evidence="8" key="1">
    <citation type="submission" date="2025-08" db="UniProtKB">
        <authorList>
            <consortium name="RefSeq"/>
        </authorList>
    </citation>
    <scope>IDENTIFICATION</scope>
</reference>
<dbReference type="Gene3D" id="2.20.70.10">
    <property type="match status" value="1"/>
</dbReference>
<dbReference type="OrthoDB" id="410044at2759"/>
<dbReference type="FunFam" id="3.30.70.330:FF:000374">
    <property type="entry name" value="Flowering time control protein FCA"/>
    <property type="match status" value="1"/>
</dbReference>
<dbReference type="SUPFAM" id="SSF54928">
    <property type="entry name" value="RNA-binding domain, RBD"/>
    <property type="match status" value="2"/>
</dbReference>
<dbReference type="GO" id="GO:1990904">
    <property type="term" value="C:ribonucleoprotein complex"/>
    <property type="evidence" value="ECO:0007669"/>
    <property type="project" value="InterPro"/>
</dbReference>
<dbReference type="Proteomes" id="UP000504607">
    <property type="component" value="Unplaced"/>
</dbReference>
<dbReference type="SMART" id="SM00360">
    <property type="entry name" value="RRM"/>
    <property type="match status" value="2"/>
</dbReference>